<sequence>MAYKLLVDELLEDDFYLIGIHTSLEHIRLAYFANKYLQLQFKRCASDLDFKTDEQLAYFALFHHQDIYREVDYYLVENKISYLPQKKPTAGSLFQDLPTNSRNLNLIPEHPKVDFWLKIENESDENEILGFVSKLKEINQVLTAYTIDATKLKSKHHLIFN</sequence>
<name>A0ABW5SHL5_9FLAO</name>
<dbReference type="EMBL" id="JBHULZ010000041">
    <property type="protein sequence ID" value="MFD2698090.1"/>
    <property type="molecule type" value="Genomic_DNA"/>
</dbReference>
<organism evidence="1 2">
    <name type="scientific">Mesonia sediminis</name>
    <dbReference type="NCBI Taxonomy" id="1703946"/>
    <lineage>
        <taxon>Bacteria</taxon>
        <taxon>Pseudomonadati</taxon>
        <taxon>Bacteroidota</taxon>
        <taxon>Flavobacteriia</taxon>
        <taxon>Flavobacteriales</taxon>
        <taxon>Flavobacteriaceae</taxon>
        <taxon>Mesonia</taxon>
    </lineage>
</organism>
<reference evidence="2" key="1">
    <citation type="journal article" date="2019" name="Int. J. Syst. Evol. Microbiol.">
        <title>The Global Catalogue of Microorganisms (GCM) 10K type strain sequencing project: providing services to taxonomists for standard genome sequencing and annotation.</title>
        <authorList>
            <consortium name="The Broad Institute Genomics Platform"/>
            <consortium name="The Broad Institute Genome Sequencing Center for Infectious Disease"/>
            <person name="Wu L."/>
            <person name="Ma J."/>
        </authorList>
    </citation>
    <scope>NUCLEOTIDE SEQUENCE [LARGE SCALE GENOMIC DNA]</scope>
    <source>
        <strain evidence="2">KCTC 42255</strain>
    </source>
</reference>
<dbReference type="InterPro" id="IPR047690">
    <property type="entry name" value="IPExxxVDY_fam"/>
</dbReference>
<dbReference type="NCBIfam" id="NF033205">
    <property type="entry name" value="IPExxxVDY"/>
    <property type="match status" value="1"/>
</dbReference>
<evidence type="ECO:0000313" key="1">
    <source>
        <dbReference type="EMBL" id="MFD2698090.1"/>
    </source>
</evidence>
<keyword evidence="2" id="KW-1185">Reference proteome</keyword>
<dbReference type="Proteomes" id="UP001597357">
    <property type="component" value="Unassembled WGS sequence"/>
</dbReference>
<dbReference type="RefSeq" id="WP_379047081.1">
    <property type="nucleotide sequence ID" value="NZ_JBHULZ010000041.1"/>
</dbReference>
<gene>
    <name evidence="1" type="ORF">ACFSQ0_08815</name>
</gene>
<proteinExistence type="predicted"/>
<accession>A0ABW5SHL5</accession>
<evidence type="ECO:0000313" key="2">
    <source>
        <dbReference type="Proteomes" id="UP001597357"/>
    </source>
</evidence>
<comment type="caution">
    <text evidence="1">The sequence shown here is derived from an EMBL/GenBank/DDBJ whole genome shotgun (WGS) entry which is preliminary data.</text>
</comment>
<protein>
    <submittedName>
        <fullName evidence="1">IPExxxVDY family protein</fullName>
    </submittedName>
</protein>